<name>A0A455U6F7_9GAMM</name>
<dbReference type="Proteomes" id="UP000320231">
    <property type="component" value="Chromosome"/>
</dbReference>
<keyword evidence="1" id="KW-1133">Transmembrane helix</keyword>
<proteinExistence type="predicted"/>
<feature type="transmembrane region" description="Helical" evidence="1">
    <location>
        <begin position="21"/>
        <end position="45"/>
    </location>
</feature>
<dbReference type="EMBL" id="AP019514">
    <property type="protein sequence ID" value="BBI61712.1"/>
    <property type="molecule type" value="Genomic_DNA"/>
</dbReference>
<evidence type="ECO:0000313" key="3">
    <source>
        <dbReference type="Proteomes" id="UP000320231"/>
    </source>
</evidence>
<dbReference type="AlphaFoldDB" id="A0A455U6F7"/>
<organism evidence="2 3">
    <name type="scientific">Vreelandella sulfidaeris</name>
    <dbReference type="NCBI Taxonomy" id="115553"/>
    <lineage>
        <taxon>Bacteria</taxon>
        <taxon>Pseudomonadati</taxon>
        <taxon>Pseudomonadota</taxon>
        <taxon>Gammaproteobacteria</taxon>
        <taxon>Oceanospirillales</taxon>
        <taxon>Halomonadaceae</taxon>
        <taxon>Vreelandella</taxon>
    </lineage>
</organism>
<evidence type="ECO:0008006" key="4">
    <source>
        <dbReference type="Google" id="ProtNLM"/>
    </source>
</evidence>
<gene>
    <name evidence="2" type="ORF">HSBAA_30180</name>
</gene>
<keyword evidence="1" id="KW-0472">Membrane</keyword>
<evidence type="ECO:0000313" key="2">
    <source>
        <dbReference type="EMBL" id="BBI61712.1"/>
    </source>
</evidence>
<protein>
    <recommendedName>
        <fullName evidence="4">DUF4282 domain-containing protein</fullName>
    </recommendedName>
</protein>
<dbReference type="KEGG" id="hsr:HSBAA_30180"/>
<reference evidence="2 3" key="1">
    <citation type="journal article" date="2019" name="Microbiol. Resour. Announc.">
        <title>Complete Genome Sequence of Halomonas sulfidaeris Strain Esulfide1 Isolated from a Metal Sulfide Rock at a Depth of 2,200 Meters, Obtained Using Nanopore Sequencing.</title>
        <authorList>
            <person name="Saito M."/>
            <person name="Nishigata A."/>
            <person name="Galipon J."/>
            <person name="Arakawa K."/>
        </authorList>
    </citation>
    <scope>NUCLEOTIDE SEQUENCE [LARGE SCALE GENOMIC DNA]</scope>
    <source>
        <strain evidence="2 3">ATCC BAA-803</strain>
    </source>
</reference>
<sequence>MKSRDSQVNDKIEKILTSTGWTRLWVAISIVWAGFWAFIAIGGVLQGYGNLFELVQVVLLAVLVPVAVLFAGRVVRWIIRGFIS</sequence>
<keyword evidence="1" id="KW-0812">Transmembrane</keyword>
<feature type="transmembrane region" description="Helical" evidence="1">
    <location>
        <begin position="57"/>
        <end position="79"/>
    </location>
</feature>
<evidence type="ECO:0000256" key="1">
    <source>
        <dbReference type="SAM" id="Phobius"/>
    </source>
</evidence>
<accession>A0A455U6F7</accession>